<proteinExistence type="predicted"/>
<evidence type="ECO:0000313" key="2">
    <source>
        <dbReference type="Proteomes" id="UP000887229"/>
    </source>
</evidence>
<dbReference type="GO" id="GO:0003824">
    <property type="term" value="F:catalytic activity"/>
    <property type="evidence" value="ECO:0007669"/>
    <property type="project" value="InterPro"/>
</dbReference>
<keyword evidence="2" id="KW-1185">Reference proteome</keyword>
<dbReference type="GeneID" id="70289290"/>
<sequence>MSKLAQVLAALHKPSQPLILPNIYDLPSLYAILSLNTSTSQPVKAIATASWGIAATLGIADEDLTAEQNIAFIERIAATVKEAGLPLSADLQDGYGERIGEIVTKAVRLGVHGGNIEDALPGRGRDQSIEGALYPVDEQVERLKTALKAAADAGCPDFVLNARTDVFLLEGLSDDVKMREAVRRGKAYLAAGATTVFVWGGARGLRDEEVKTLAREFEGRLAVKLSMGQEALSTTQVADLGVARISVGPSLYRVAMHAIKKSAMDILQGDRLVL</sequence>
<dbReference type="AlphaFoldDB" id="A0A9P7ZIF7"/>
<dbReference type="Pfam" id="PF13714">
    <property type="entry name" value="PEP_mutase"/>
    <property type="match status" value="1"/>
</dbReference>
<dbReference type="InterPro" id="IPR039556">
    <property type="entry name" value="ICL/PEPM"/>
</dbReference>
<gene>
    <name evidence="1" type="ORF">F5Z01DRAFT_239657</name>
</gene>
<dbReference type="SUPFAM" id="SSF51621">
    <property type="entry name" value="Phosphoenolpyruvate/pyruvate domain"/>
    <property type="match status" value="1"/>
</dbReference>
<dbReference type="PANTHER" id="PTHR42905">
    <property type="entry name" value="PHOSPHOENOLPYRUVATE CARBOXYLASE"/>
    <property type="match status" value="1"/>
</dbReference>
<evidence type="ECO:0000313" key="1">
    <source>
        <dbReference type="EMBL" id="KAG9252272.1"/>
    </source>
</evidence>
<accession>A0A9P7ZIF7</accession>
<comment type="caution">
    <text evidence="1">The sequence shown here is derived from an EMBL/GenBank/DDBJ whole genome shotgun (WGS) entry which is preliminary data.</text>
</comment>
<dbReference type="PANTHER" id="PTHR42905:SF16">
    <property type="entry name" value="CARBOXYPHOSPHONOENOLPYRUVATE PHOSPHONOMUTASE-LIKE PROTEIN (AFU_ORTHOLOGUE AFUA_5G07230)"/>
    <property type="match status" value="1"/>
</dbReference>
<dbReference type="Gene3D" id="3.20.20.60">
    <property type="entry name" value="Phosphoenolpyruvate-binding domains"/>
    <property type="match status" value="1"/>
</dbReference>
<organism evidence="1 2">
    <name type="scientific">Emericellopsis atlantica</name>
    <dbReference type="NCBI Taxonomy" id="2614577"/>
    <lineage>
        <taxon>Eukaryota</taxon>
        <taxon>Fungi</taxon>
        <taxon>Dikarya</taxon>
        <taxon>Ascomycota</taxon>
        <taxon>Pezizomycotina</taxon>
        <taxon>Sordariomycetes</taxon>
        <taxon>Hypocreomycetidae</taxon>
        <taxon>Hypocreales</taxon>
        <taxon>Bionectriaceae</taxon>
        <taxon>Emericellopsis</taxon>
    </lineage>
</organism>
<dbReference type="EMBL" id="MU251263">
    <property type="protein sequence ID" value="KAG9252272.1"/>
    <property type="molecule type" value="Genomic_DNA"/>
</dbReference>
<dbReference type="RefSeq" id="XP_046116196.1">
    <property type="nucleotide sequence ID" value="XM_046258387.1"/>
</dbReference>
<dbReference type="OrthoDB" id="429143at2759"/>
<dbReference type="InterPro" id="IPR040442">
    <property type="entry name" value="Pyrv_kinase-like_dom_sf"/>
</dbReference>
<protein>
    <submittedName>
        <fullName evidence="1">Phosphoenolpyruvate phosphomutase-domain-containing protein</fullName>
    </submittedName>
</protein>
<dbReference type="CDD" id="cd00377">
    <property type="entry name" value="ICL_PEPM"/>
    <property type="match status" value="1"/>
</dbReference>
<reference evidence="1" key="1">
    <citation type="journal article" date="2021" name="IMA Fungus">
        <title>Genomic characterization of three marine fungi, including Emericellopsis atlantica sp. nov. with signatures of a generalist lifestyle and marine biomass degradation.</title>
        <authorList>
            <person name="Hagestad O.C."/>
            <person name="Hou L."/>
            <person name="Andersen J.H."/>
            <person name="Hansen E.H."/>
            <person name="Altermark B."/>
            <person name="Li C."/>
            <person name="Kuhnert E."/>
            <person name="Cox R.J."/>
            <person name="Crous P.W."/>
            <person name="Spatafora J.W."/>
            <person name="Lail K."/>
            <person name="Amirebrahimi M."/>
            <person name="Lipzen A."/>
            <person name="Pangilinan J."/>
            <person name="Andreopoulos W."/>
            <person name="Hayes R.D."/>
            <person name="Ng V."/>
            <person name="Grigoriev I.V."/>
            <person name="Jackson S.A."/>
            <person name="Sutton T.D.S."/>
            <person name="Dobson A.D.W."/>
            <person name="Rama T."/>
        </authorList>
    </citation>
    <scope>NUCLEOTIDE SEQUENCE</scope>
    <source>
        <strain evidence="1">TS7</strain>
    </source>
</reference>
<dbReference type="Proteomes" id="UP000887229">
    <property type="component" value="Unassembled WGS sequence"/>
</dbReference>
<name>A0A9P7ZIF7_9HYPO</name>
<dbReference type="InterPro" id="IPR015813">
    <property type="entry name" value="Pyrv/PenolPyrv_kinase-like_dom"/>
</dbReference>